<evidence type="ECO:0000313" key="2">
    <source>
        <dbReference type="EMBL" id="GJT62856.1"/>
    </source>
</evidence>
<dbReference type="Proteomes" id="UP001151760">
    <property type="component" value="Unassembled WGS sequence"/>
</dbReference>
<reference evidence="2" key="2">
    <citation type="submission" date="2022-01" db="EMBL/GenBank/DDBJ databases">
        <authorList>
            <person name="Yamashiro T."/>
            <person name="Shiraishi A."/>
            <person name="Satake H."/>
            <person name="Nakayama K."/>
        </authorList>
    </citation>
    <scope>NUCLEOTIDE SEQUENCE</scope>
</reference>
<gene>
    <name evidence="2" type="ORF">Tco_1006389</name>
</gene>
<feature type="domain" description="Retrotransposon gag" evidence="1">
    <location>
        <begin position="136"/>
        <end position="195"/>
    </location>
</feature>
<evidence type="ECO:0000259" key="1">
    <source>
        <dbReference type="Pfam" id="PF03732"/>
    </source>
</evidence>
<comment type="caution">
    <text evidence="2">The sequence shown here is derived from an EMBL/GenBank/DDBJ whole genome shotgun (WGS) entry which is preliminary data.</text>
</comment>
<accession>A0ABQ5FHH0</accession>
<organism evidence="2 3">
    <name type="scientific">Tanacetum coccineum</name>
    <dbReference type="NCBI Taxonomy" id="301880"/>
    <lineage>
        <taxon>Eukaryota</taxon>
        <taxon>Viridiplantae</taxon>
        <taxon>Streptophyta</taxon>
        <taxon>Embryophyta</taxon>
        <taxon>Tracheophyta</taxon>
        <taxon>Spermatophyta</taxon>
        <taxon>Magnoliopsida</taxon>
        <taxon>eudicotyledons</taxon>
        <taxon>Gunneridae</taxon>
        <taxon>Pentapetalae</taxon>
        <taxon>asterids</taxon>
        <taxon>campanulids</taxon>
        <taxon>Asterales</taxon>
        <taxon>Asteraceae</taxon>
        <taxon>Asteroideae</taxon>
        <taxon>Anthemideae</taxon>
        <taxon>Anthemidinae</taxon>
        <taxon>Tanacetum</taxon>
    </lineage>
</organism>
<dbReference type="PANTHER" id="PTHR33223:SF11">
    <property type="entry name" value="ELEMENT PROTEIN, PUTATIVE-RELATED"/>
    <property type="match status" value="1"/>
</dbReference>
<dbReference type="PANTHER" id="PTHR33223">
    <property type="entry name" value="CCHC-TYPE DOMAIN-CONTAINING PROTEIN"/>
    <property type="match status" value="1"/>
</dbReference>
<dbReference type="GO" id="GO:0003964">
    <property type="term" value="F:RNA-directed DNA polymerase activity"/>
    <property type="evidence" value="ECO:0007669"/>
    <property type="project" value="UniProtKB-KW"/>
</dbReference>
<name>A0ABQ5FHH0_9ASTR</name>
<dbReference type="Pfam" id="PF03732">
    <property type="entry name" value="Retrotrans_gag"/>
    <property type="match status" value="1"/>
</dbReference>
<keyword evidence="2" id="KW-0548">Nucleotidyltransferase</keyword>
<keyword evidence="3" id="KW-1185">Reference proteome</keyword>
<reference evidence="2" key="1">
    <citation type="journal article" date="2022" name="Int. J. Mol. Sci.">
        <title>Draft Genome of Tanacetum Coccineum: Genomic Comparison of Closely Related Tanacetum-Family Plants.</title>
        <authorList>
            <person name="Yamashiro T."/>
            <person name="Shiraishi A."/>
            <person name="Nakayama K."/>
            <person name="Satake H."/>
        </authorList>
    </citation>
    <scope>NUCLEOTIDE SEQUENCE</scope>
</reference>
<proteinExistence type="predicted"/>
<sequence length="297" mass="34381">MTRSSNKELIEPYDEPEQVLHSLRKLFKTTSFDHSRSPKFELFSDHQRQFEEEITETMTEPTVEEYMMRTRVDYGSGVARPKFELKGQFLKELREHNFSRSENEDANEHIKRVLRIVDLFTTPNVTPYQHMLCVYPITLTGATSRWLRNEPAGSIATWEILKANILSKYYPPSRTAKKMEEINNFQQDMQEVILFYKGLDVPTRQILDSKGNNTSDGLAAIQAQLNNLSREIKKVNERVYAAQVGCELCNGPHYTKDCPLKEEGKTLENAYYTQFGVPFPQAGRYRAAAPGFYQKDN</sequence>
<dbReference type="EMBL" id="BQNB010017412">
    <property type="protein sequence ID" value="GJT62856.1"/>
    <property type="molecule type" value="Genomic_DNA"/>
</dbReference>
<dbReference type="InterPro" id="IPR005162">
    <property type="entry name" value="Retrotrans_gag_dom"/>
</dbReference>
<keyword evidence="2" id="KW-0695">RNA-directed DNA polymerase</keyword>
<protein>
    <submittedName>
        <fullName evidence="2">Reverse transcriptase domain-containing protein</fullName>
    </submittedName>
</protein>
<evidence type="ECO:0000313" key="3">
    <source>
        <dbReference type="Proteomes" id="UP001151760"/>
    </source>
</evidence>
<keyword evidence="2" id="KW-0808">Transferase</keyword>